<sequence>MKLKEKKVGKVEQKLLEMIHEDVTEHYPTVSAFYLEGGHFDPRYSATEFSIDSMVKVLNIANNAILAHKKKLKVVLGVLIDDLGLQCGSESCDISVSPAVATDSQGLAPLPDELEAVLGEYSIVKRDRLVLQGERNCKNRGIQSLRKIISQDLASFPQLSLETSNGITKILFENSKGVSIVLAESKDKDVWTAKCPLIMAQHYKDTFQKALKMNPQAGVFHIMDFSEMDDYHKVVNGTEVALGLFLQDDNLGDNIVKISNIFLSDFDMEDYSINTQTSTLTETCEA</sequence>
<evidence type="ECO:0000313" key="2">
    <source>
        <dbReference type="Proteomes" id="UP000228621"/>
    </source>
</evidence>
<dbReference type="AlphaFoldDB" id="A0A2A5JUF4"/>
<dbReference type="EMBL" id="NKHF01000018">
    <property type="protein sequence ID" value="PCK33048.1"/>
    <property type="molecule type" value="Genomic_DNA"/>
</dbReference>
<dbReference type="OrthoDB" id="7068607at2"/>
<dbReference type="Proteomes" id="UP000228621">
    <property type="component" value="Unassembled WGS sequence"/>
</dbReference>
<evidence type="ECO:0000313" key="1">
    <source>
        <dbReference type="EMBL" id="PCK33048.1"/>
    </source>
</evidence>
<keyword evidence="2" id="KW-1185">Reference proteome</keyword>
<proteinExistence type="predicted"/>
<dbReference type="RefSeq" id="WP_099640807.1">
    <property type="nucleotide sequence ID" value="NZ_NKHF01000018.1"/>
</dbReference>
<organism evidence="1 2">
    <name type="scientific">Pseudoalteromonas piscicida</name>
    <dbReference type="NCBI Taxonomy" id="43662"/>
    <lineage>
        <taxon>Bacteria</taxon>
        <taxon>Pseudomonadati</taxon>
        <taxon>Pseudomonadota</taxon>
        <taxon>Gammaproteobacteria</taxon>
        <taxon>Alteromonadales</taxon>
        <taxon>Pseudoalteromonadaceae</taxon>
        <taxon>Pseudoalteromonas</taxon>
    </lineage>
</organism>
<reference evidence="2" key="1">
    <citation type="journal article" date="2019" name="Genome Announc.">
        <title>Draft Genome Sequence of Pseudoalteromonas piscicida Strain 36Y ROTHPW, an Hypersaline Seawater Isolate from the South Coast of Sonora, Mexico.</title>
        <authorList>
            <person name="Sanchez-Diaz R."/>
            <person name="Molina-Garza Z.J."/>
            <person name="Cruz-Suarez L.E."/>
            <person name="Selvin J."/>
            <person name="Kiran G.S."/>
            <person name="Ibarra-Gamez J.C."/>
            <person name="Gomez-Gil B."/>
            <person name="Galaviz-Silva L."/>
        </authorList>
    </citation>
    <scope>NUCLEOTIDE SEQUENCE [LARGE SCALE GENOMIC DNA]</scope>
    <source>
        <strain evidence="2">36Y_RITHPW</strain>
    </source>
</reference>
<protein>
    <submittedName>
        <fullName evidence="1">Uncharacterized protein</fullName>
    </submittedName>
</protein>
<gene>
    <name evidence="1" type="ORF">CEX98_03865</name>
</gene>
<comment type="caution">
    <text evidence="1">The sequence shown here is derived from an EMBL/GenBank/DDBJ whole genome shotgun (WGS) entry which is preliminary data.</text>
</comment>
<accession>A0A2A5JUF4</accession>
<name>A0A2A5JUF4_PSEO7</name>